<dbReference type="EMBL" id="CP003607">
    <property type="protein sequence ID" value="AFY81911.1"/>
    <property type="molecule type" value="Genomic_DNA"/>
</dbReference>
<keyword evidence="1" id="KW-0732">Signal</keyword>
<sequence length="227" mass="24811">MSKLFWNSPGLKVISIAVVSSMAMLSAIPASAATFKATIYEWVFPFSLFPFLENMEIKYTLADGIFDTIASSEPNTFLTDGYPLFEELPSDTTVVPEVVTDFQWTLNGTLEPVEIKRSIFGITDKGLYLQILDPELPPQYTNVFSTTLEAPEGMPLSACKTQTCEGTASIDGKEGFYGLRLRQTPVNEAESVPEPSAAVALGFVGALLLKRRRKTLSAQPIATVDPQ</sequence>
<dbReference type="KEGG" id="oac:Oscil6304_2277"/>
<dbReference type="PATRIC" id="fig|56110.3.peg.2701"/>
<proteinExistence type="predicted"/>
<reference evidence="2 3" key="1">
    <citation type="submission" date="2012-06" db="EMBL/GenBank/DDBJ databases">
        <title>Finished chromosome of genome of Oscillatoria acuminata PCC 6304.</title>
        <authorList>
            <consortium name="US DOE Joint Genome Institute"/>
            <person name="Gugger M."/>
            <person name="Coursin T."/>
            <person name="Rippka R."/>
            <person name="Tandeau De Marsac N."/>
            <person name="Huntemann M."/>
            <person name="Wei C.-L."/>
            <person name="Han J."/>
            <person name="Detter J.C."/>
            <person name="Han C."/>
            <person name="Tapia R."/>
            <person name="Davenport K."/>
            <person name="Daligault H."/>
            <person name="Erkkila T."/>
            <person name="Gu W."/>
            <person name="Munk A.C.C."/>
            <person name="Teshima H."/>
            <person name="Xu Y."/>
            <person name="Chain P."/>
            <person name="Chen A."/>
            <person name="Krypides N."/>
            <person name="Mavromatis K."/>
            <person name="Markowitz V."/>
            <person name="Szeto E."/>
            <person name="Ivanova N."/>
            <person name="Mikhailova N."/>
            <person name="Ovchinnikova G."/>
            <person name="Pagani I."/>
            <person name="Pati A."/>
            <person name="Goodwin L."/>
            <person name="Peters L."/>
            <person name="Pitluck S."/>
            <person name="Woyke T."/>
            <person name="Kerfeld C."/>
        </authorList>
    </citation>
    <scope>NUCLEOTIDE SEQUENCE [LARGE SCALE GENOMIC DNA]</scope>
    <source>
        <strain evidence="2 3">PCC 6304</strain>
    </source>
</reference>
<evidence type="ECO:0000313" key="3">
    <source>
        <dbReference type="Proteomes" id="UP000010367"/>
    </source>
</evidence>
<dbReference type="InterPro" id="IPR013424">
    <property type="entry name" value="Ice-binding_C"/>
</dbReference>
<accession>K9TID5</accession>
<dbReference type="Proteomes" id="UP000010367">
    <property type="component" value="Chromosome"/>
</dbReference>
<protein>
    <submittedName>
        <fullName evidence="2">PEP-CTERM putative exosortase interaction domain-containing protein</fullName>
    </submittedName>
</protein>
<organism evidence="2 3">
    <name type="scientific">Oscillatoria acuminata PCC 6304</name>
    <dbReference type="NCBI Taxonomy" id="56110"/>
    <lineage>
        <taxon>Bacteria</taxon>
        <taxon>Bacillati</taxon>
        <taxon>Cyanobacteriota</taxon>
        <taxon>Cyanophyceae</taxon>
        <taxon>Oscillatoriophycideae</taxon>
        <taxon>Oscillatoriales</taxon>
        <taxon>Oscillatoriaceae</taxon>
        <taxon>Oscillatoria</taxon>
    </lineage>
</organism>
<dbReference type="NCBIfam" id="TIGR02595">
    <property type="entry name" value="PEP_CTERM"/>
    <property type="match status" value="1"/>
</dbReference>
<evidence type="ECO:0000313" key="2">
    <source>
        <dbReference type="EMBL" id="AFY81911.1"/>
    </source>
</evidence>
<keyword evidence="3" id="KW-1185">Reference proteome</keyword>
<dbReference type="InParanoid" id="K9TID5"/>
<feature type="chain" id="PRO_5003936044" evidence="1">
    <location>
        <begin position="33"/>
        <end position="227"/>
    </location>
</feature>
<dbReference type="RefSeq" id="WP_015148553.1">
    <property type="nucleotide sequence ID" value="NC_019693.1"/>
</dbReference>
<dbReference type="OrthoDB" id="471986at2"/>
<gene>
    <name evidence="2" type="ORF">Oscil6304_2277</name>
</gene>
<evidence type="ECO:0000256" key="1">
    <source>
        <dbReference type="SAM" id="SignalP"/>
    </source>
</evidence>
<dbReference type="HOGENOM" id="CLU_1228889_0_0_3"/>
<feature type="signal peptide" evidence="1">
    <location>
        <begin position="1"/>
        <end position="32"/>
    </location>
</feature>
<name>K9TID5_9CYAN</name>
<dbReference type="AlphaFoldDB" id="K9TID5"/>